<evidence type="ECO:0000256" key="1">
    <source>
        <dbReference type="SAM" id="MobiDB-lite"/>
    </source>
</evidence>
<reference evidence="2 3" key="1">
    <citation type="journal article" date="2010" name="Science">
        <title>Genomic analysis of organismal complexity in the multicellular green alga Volvox carteri.</title>
        <authorList>
            <person name="Prochnik S.E."/>
            <person name="Umen J."/>
            <person name="Nedelcu A.M."/>
            <person name="Hallmann A."/>
            <person name="Miller S.M."/>
            <person name="Nishii I."/>
            <person name="Ferris P."/>
            <person name="Kuo A."/>
            <person name="Mitros T."/>
            <person name="Fritz-Laylin L.K."/>
            <person name="Hellsten U."/>
            <person name="Chapman J."/>
            <person name="Simakov O."/>
            <person name="Rensing S.A."/>
            <person name="Terry A."/>
            <person name="Pangilinan J."/>
            <person name="Kapitonov V."/>
            <person name="Jurka J."/>
            <person name="Salamov A."/>
            <person name="Shapiro H."/>
            <person name="Schmutz J."/>
            <person name="Grimwood J."/>
            <person name="Lindquist E."/>
            <person name="Lucas S."/>
            <person name="Grigoriev I.V."/>
            <person name="Schmitt R."/>
            <person name="Kirk D."/>
            <person name="Rokhsar D.S."/>
        </authorList>
    </citation>
    <scope>NUCLEOTIDE SEQUENCE [LARGE SCALE GENOMIC DNA]</scope>
    <source>
        <strain evidence="3">f. Nagariensis / Eve</strain>
    </source>
</reference>
<dbReference type="EMBL" id="GL378323">
    <property type="protein sequence ID" value="EFJ53301.1"/>
    <property type="molecule type" value="Genomic_DNA"/>
</dbReference>
<evidence type="ECO:0000313" key="3">
    <source>
        <dbReference type="Proteomes" id="UP000001058"/>
    </source>
</evidence>
<dbReference type="KEGG" id="vcn:VOLCADRAFT_102908"/>
<dbReference type="GeneID" id="9625305"/>
<dbReference type="AlphaFoldDB" id="D8TIT8"/>
<feature type="compositionally biased region" description="Low complexity" evidence="1">
    <location>
        <begin position="177"/>
        <end position="191"/>
    </location>
</feature>
<feature type="region of interest" description="Disordered" evidence="1">
    <location>
        <begin position="177"/>
        <end position="198"/>
    </location>
</feature>
<dbReference type="RefSeq" id="XP_002946306.1">
    <property type="nucleotide sequence ID" value="XM_002946260.1"/>
</dbReference>
<accession>D8TIT8</accession>
<evidence type="ECO:0000313" key="2">
    <source>
        <dbReference type="EMBL" id="EFJ53301.1"/>
    </source>
</evidence>
<dbReference type="Proteomes" id="UP000001058">
    <property type="component" value="Unassembled WGS sequence"/>
</dbReference>
<sequence length="432" mass="45361">MSASDVVPMNAYGCAAEFNDASSATAHETCMDGPTTCGSWSSQSNQPPVPVKCHHLKLVSTFQELISGICLEQKPISTGQDSMQFIENRLLTAVTQIADAGLGFRYMGCQAQTDPQSPAGCRASDDKGSDVATAASTQSLLAFYTAPEVLMARCGYGAGGSSRPLSISELQIADAASSPAPKPAAEPACRAGTDPRDRPGIQTVLSELNAIEARVRNVAKAARGGGGGGTARRLLFPSSDAAAYNEAGRLYQPARSPASIYIYQTERDQPQMESPPTPANEPGCAMGSSEPYIAAGRFRPVNPQVRCQGGDDGGGCDWERRNKERCCGDIGGGDCAGIGHLIVGGMETTTTVTAEPPLPYSLRLQPDSADLLPGLLYGQGPRYEFGYDSQSRFSAVREASLGGHGFESCMLAGLAGHVILDLDCFQGQRFVL</sequence>
<dbReference type="InParanoid" id="D8TIT8"/>
<proteinExistence type="predicted"/>
<protein>
    <submittedName>
        <fullName evidence="2">Uncharacterized protein</fullName>
    </submittedName>
</protein>
<name>D8TIT8_VOLCA</name>
<gene>
    <name evidence="2" type="ORF">VOLCADRAFT_102908</name>
</gene>
<keyword evidence="3" id="KW-1185">Reference proteome</keyword>
<organism evidence="3">
    <name type="scientific">Volvox carteri f. nagariensis</name>
    <dbReference type="NCBI Taxonomy" id="3068"/>
    <lineage>
        <taxon>Eukaryota</taxon>
        <taxon>Viridiplantae</taxon>
        <taxon>Chlorophyta</taxon>
        <taxon>core chlorophytes</taxon>
        <taxon>Chlorophyceae</taxon>
        <taxon>CS clade</taxon>
        <taxon>Chlamydomonadales</taxon>
        <taxon>Volvocaceae</taxon>
        <taxon>Volvox</taxon>
    </lineage>
</organism>